<protein>
    <submittedName>
        <fullName evidence="2">Glycosyl transferase, group 2 family protein</fullName>
    </submittedName>
</protein>
<dbReference type="PANTHER" id="PTHR43685:SF2">
    <property type="entry name" value="GLYCOSYLTRANSFERASE 2-LIKE DOMAIN-CONTAINING PROTEIN"/>
    <property type="match status" value="1"/>
</dbReference>
<dbReference type="CDD" id="cd00761">
    <property type="entry name" value="Glyco_tranf_GTA_type"/>
    <property type="match status" value="1"/>
</dbReference>
<comment type="caution">
    <text evidence="2">The sequence shown here is derived from an EMBL/GenBank/DDBJ whole genome shotgun (WGS) entry which is preliminary data.</text>
</comment>
<evidence type="ECO:0000313" key="2">
    <source>
        <dbReference type="EMBL" id="RXH58438.1"/>
    </source>
</evidence>
<dbReference type="Gene3D" id="3.90.550.10">
    <property type="entry name" value="Spore Coat Polysaccharide Biosynthesis Protein SpsA, Chain A"/>
    <property type="match status" value="1"/>
</dbReference>
<dbReference type="Pfam" id="PF00535">
    <property type="entry name" value="Glycos_transf_2"/>
    <property type="match status" value="1"/>
</dbReference>
<proteinExistence type="predicted"/>
<reference evidence="3" key="2">
    <citation type="submission" date="2019-02" db="EMBL/GenBank/DDBJ databases">
        <title>Granulicella sibirica sp. nov., a psychrotolerant acidobacterium isolated from an organic soil layer in forested tundra, West Siberia.</title>
        <authorList>
            <person name="Oshkin I.Y."/>
            <person name="Kulichevskaya I.S."/>
            <person name="Rijpstra W.I.C."/>
            <person name="Sinninghe Damste J.S."/>
            <person name="Rakitin A.L."/>
            <person name="Ravin N.V."/>
            <person name="Dedysh S.N."/>
        </authorList>
    </citation>
    <scope>NUCLEOTIDE SEQUENCE [LARGE SCALE GENOMIC DNA]</scope>
    <source>
        <strain evidence="3">AF10</strain>
    </source>
</reference>
<dbReference type="InterPro" id="IPR050834">
    <property type="entry name" value="Glycosyltransf_2"/>
</dbReference>
<dbReference type="InterPro" id="IPR001173">
    <property type="entry name" value="Glyco_trans_2-like"/>
</dbReference>
<keyword evidence="3" id="KW-1185">Reference proteome</keyword>
<dbReference type="EMBL" id="RDSM01000001">
    <property type="protein sequence ID" value="RXH58438.1"/>
    <property type="molecule type" value="Genomic_DNA"/>
</dbReference>
<accession>A0A4Q0T8F7</accession>
<gene>
    <name evidence="2" type="ORF">GRAN_1748</name>
</gene>
<keyword evidence="2" id="KW-0808">Transferase</keyword>
<name>A0A4Q0T8F7_9BACT</name>
<dbReference type="GO" id="GO:0016740">
    <property type="term" value="F:transferase activity"/>
    <property type="evidence" value="ECO:0007669"/>
    <property type="project" value="UniProtKB-KW"/>
</dbReference>
<dbReference type="SUPFAM" id="SSF53448">
    <property type="entry name" value="Nucleotide-diphospho-sugar transferases"/>
    <property type="match status" value="1"/>
</dbReference>
<dbReference type="AlphaFoldDB" id="A0A4Q0T8F7"/>
<organism evidence="2 3">
    <name type="scientific">Granulicella sibirica</name>
    <dbReference type="NCBI Taxonomy" id="2479048"/>
    <lineage>
        <taxon>Bacteria</taxon>
        <taxon>Pseudomonadati</taxon>
        <taxon>Acidobacteriota</taxon>
        <taxon>Terriglobia</taxon>
        <taxon>Terriglobales</taxon>
        <taxon>Acidobacteriaceae</taxon>
        <taxon>Granulicella</taxon>
    </lineage>
</organism>
<dbReference type="PANTHER" id="PTHR43685">
    <property type="entry name" value="GLYCOSYLTRANSFERASE"/>
    <property type="match status" value="1"/>
</dbReference>
<sequence>MSTAMKHAEVTGEVKKTTRPKFTVCIPAYNRARYMARLLDSIFAQNFESFDIAICEDCSSERAAISEVVDSYSRTYPGVISYYENETNLGYDGNIRKLVDKASGEFCFFMGNDDVMCPGALTHVADVLTRNPDVGFVLKSYLFSDQSAGHIAQEVRYFEEERRFSRGQEAILVCYRRSGVIAGYIIRRDAAHAAATNRFDGTLYYQMHLTAQVLSSWPAVSTPMVLVHCGGDEPPDFGNSGSEKGKYKPGVYTPQARLNMVQGALTIIRDLRFEGKDSLAEAVQRDYAYYFYPFIKDQLNLPIGQFLSLYRSYGRMGFVKYPIFHVYCAVAYLLGERRFDLLTKAVRKRLGRSPHFGSVGK</sequence>
<dbReference type="OrthoDB" id="9815829at2"/>
<reference evidence="2 3" key="1">
    <citation type="submission" date="2018-11" db="EMBL/GenBank/DDBJ databases">
        <authorList>
            <person name="Mardanov A.V."/>
            <person name="Ravin N.V."/>
            <person name="Dedysh S.N."/>
        </authorList>
    </citation>
    <scope>NUCLEOTIDE SEQUENCE [LARGE SCALE GENOMIC DNA]</scope>
    <source>
        <strain evidence="2 3">AF10</strain>
    </source>
</reference>
<dbReference type="Proteomes" id="UP000289437">
    <property type="component" value="Unassembled WGS sequence"/>
</dbReference>
<dbReference type="InterPro" id="IPR029044">
    <property type="entry name" value="Nucleotide-diphossugar_trans"/>
</dbReference>
<feature type="domain" description="Glycosyltransferase 2-like" evidence="1">
    <location>
        <begin position="23"/>
        <end position="165"/>
    </location>
</feature>
<evidence type="ECO:0000259" key="1">
    <source>
        <dbReference type="Pfam" id="PF00535"/>
    </source>
</evidence>
<evidence type="ECO:0000313" key="3">
    <source>
        <dbReference type="Proteomes" id="UP000289437"/>
    </source>
</evidence>
<dbReference type="RefSeq" id="WP_128912434.1">
    <property type="nucleotide sequence ID" value="NZ_RDSM01000001.1"/>
</dbReference>